<dbReference type="EMBL" id="OIVN01001879">
    <property type="protein sequence ID" value="SPC98523.1"/>
    <property type="molecule type" value="Genomic_DNA"/>
</dbReference>
<gene>
    <name evidence="1" type="ORF">FSB_LOCUS26405</name>
</gene>
<organism evidence="1">
    <name type="scientific">Fagus sylvatica</name>
    <name type="common">Beechnut</name>
    <dbReference type="NCBI Taxonomy" id="28930"/>
    <lineage>
        <taxon>Eukaryota</taxon>
        <taxon>Viridiplantae</taxon>
        <taxon>Streptophyta</taxon>
        <taxon>Embryophyta</taxon>
        <taxon>Tracheophyta</taxon>
        <taxon>Spermatophyta</taxon>
        <taxon>Magnoliopsida</taxon>
        <taxon>eudicotyledons</taxon>
        <taxon>Gunneridae</taxon>
        <taxon>Pentapetalae</taxon>
        <taxon>rosids</taxon>
        <taxon>fabids</taxon>
        <taxon>Fagales</taxon>
        <taxon>Fagaceae</taxon>
        <taxon>Fagus</taxon>
    </lineage>
</organism>
<dbReference type="AlphaFoldDB" id="A0A2N9GG40"/>
<accession>A0A2N9GG40</accession>
<sequence length="72" mass="7643">MLTANSTEQQGMEMVAIVVESPISSANSTQQQGVEMLATVVESAGKESWETAAESGVWTLSSFLGAVEMLFE</sequence>
<evidence type="ECO:0000313" key="1">
    <source>
        <dbReference type="EMBL" id="SPC98523.1"/>
    </source>
</evidence>
<protein>
    <submittedName>
        <fullName evidence="1">Uncharacterized protein</fullName>
    </submittedName>
</protein>
<proteinExistence type="predicted"/>
<reference evidence="1" key="1">
    <citation type="submission" date="2018-02" db="EMBL/GenBank/DDBJ databases">
        <authorList>
            <person name="Cohen D.B."/>
            <person name="Kent A.D."/>
        </authorList>
    </citation>
    <scope>NUCLEOTIDE SEQUENCE</scope>
</reference>
<name>A0A2N9GG40_FAGSY</name>